<accession>A0A9P4W7H7</accession>
<sequence length="105" mass="11485">MTSWLFTIAASNGTVNGVSSGRGSWQSESRPPYRGGLERQLGCSTVLSKRDSNFMLEQGNVALARLTSRNAPARLVPGADLLEDFSTLMRGSKGARTVQVFMRRY</sequence>
<organism evidence="1 2">
    <name type="scientific">Curvularia kusanoi</name>
    <name type="common">Cochliobolus kusanoi</name>
    <dbReference type="NCBI Taxonomy" id="90978"/>
    <lineage>
        <taxon>Eukaryota</taxon>
        <taxon>Fungi</taxon>
        <taxon>Dikarya</taxon>
        <taxon>Ascomycota</taxon>
        <taxon>Pezizomycotina</taxon>
        <taxon>Dothideomycetes</taxon>
        <taxon>Pleosporomycetidae</taxon>
        <taxon>Pleosporales</taxon>
        <taxon>Pleosporineae</taxon>
        <taxon>Pleosporaceae</taxon>
        <taxon>Curvularia</taxon>
    </lineage>
</organism>
<proteinExistence type="predicted"/>
<comment type="caution">
    <text evidence="1">The sequence shown here is derived from an EMBL/GenBank/DDBJ whole genome shotgun (WGS) entry which is preliminary data.</text>
</comment>
<protein>
    <submittedName>
        <fullName evidence="1">Uncharacterized protein</fullName>
    </submittedName>
</protein>
<gene>
    <name evidence="1" type="ORF">E8E13_001839</name>
</gene>
<evidence type="ECO:0000313" key="2">
    <source>
        <dbReference type="Proteomes" id="UP000801428"/>
    </source>
</evidence>
<dbReference type="OrthoDB" id="10488264at2759"/>
<dbReference type="Proteomes" id="UP000801428">
    <property type="component" value="Unassembled WGS sequence"/>
</dbReference>
<reference evidence="1" key="1">
    <citation type="submission" date="2019-04" db="EMBL/GenBank/DDBJ databases">
        <title>Sequencing of skin fungus with MAO and IRED activity.</title>
        <authorList>
            <person name="Marsaioli A.J."/>
            <person name="Bonatto J.M.C."/>
            <person name="Reis Junior O."/>
        </authorList>
    </citation>
    <scope>NUCLEOTIDE SEQUENCE</scope>
    <source>
        <strain evidence="1">30M1</strain>
    </source>
</reference>
<evidence type="ECO:0000313" key="1">
    <source>
        <dbReference type="EMBL" id="KAF2994812.1"/>
    </source>
</evidence>
<dbReference type="EMBL" id="SWKU01000037">
    <property type="protein sequence ID" value="KAF2994812.1"/>
    <property type="molecule type" value="Genomic_DNA"/>
</dbReference>
<dbReference type="AlphaFoldDB" id="A0A9P4W7H7"/>
<keyword evidence="2" id="KW-1185">Reference proteome</keyword>
<name>A0A9P4W7H7_CURKU</name>